<name>A0ABS0LL81_9LACT</name>
<protein>
    <submittedName>
        <fullName evidence="1">Cadmium resistance transporter</fullName>
    </submittedName>
</protein>
<keyword evidence="2" id="KW-1185">Reference proteome</keyword>
<proteinExistence type="predicted"/>
<dbReference type="EMBL" id="JACCEL010000010">
    <property type="protein sequence ID" value="MBG9978194.1"/>
    <property type="molecule type" value="Genomic_DNA"/>
</dbReference>
<sequence>MSALYALSMINETIEKYVRIILALVFTPLSFYIKVKNRTLQHI</sequence>
<gene>
    <name evidence="1" type="ORF">HYQ42_05275</name>
</gene>
<reference evidence="1 2" key="1">
    <citation type="submission" date="2020-07" db="EMBL/GenBank/DDBJ databases">
        <title>Facklamia lactis sp. nov., isolated from raw milk.</title>
        <authorList>
            <person name="Doll E.V."/>
            <person name="Huptas C."/>
            <person name="Staib L."/>
            <person name="Wenning M."/>
            <person name="Scherer S."/>
        </authorList>
    </citation>
    <scope>NUCLEOTIDE SEQUENCE [LARGE SCALE GENOMIC DNA]</scope>
    <source>
        <strain evidence="1 2">DSM 104272</strain>
    </source>
</reference>
<dbReference type="Proteomes" id="UP000823401">
    <property type="component" value="Unassembled WGS sequence"/>
</dbReference>
<evidence type="ECO:0000313" key="2">
    <source>
        <dbReference type="Proteomes" id="UP000823401"/>
    </source>
</evidence>
<accession>A0ABS0LL81</accession>
<dbReference type="InterPro" id="IPR004676">
    <property type="entry name" value="Cd-R_transporter"/>
</dbReference>
<comment type="caution">
    <text evidence="1">The sequence shown here is derived from an EMBL/GenBank/DDBJ whole genome shotgun (WGS) entry which is preliminary data.</text>
</comment>
<evidence type="ECO:0000313" key="1">
    <source>
        <dbReference type="EMBL" id="MBG9978194.1"/>
    </source>
</evidence>
<organism evidence="1 2">
    <name type="scientific">Ruoffia tabacinasalis</name>
    <dbReference type="NCBI Taxonomy" id="87458"/>
    <lineage>
        <taxon>Bacteria</taxon>
        <taxon>Bacillati</taxon>
        <taxon>Bacillota</taxon>
        <taxon>Bacilli</taxon>
        <taxon>Lactobacillales</taxon>
        <taxon>Aerococcaceae</taxon>
        <taxon>Ruoffia</taxon>
    </lineage>
</organism>
<dbReference type="Pfam" id="PF03596">
    <property type="entry name" value="Cad"/>
    <property type="match status" value="1"/>
</dbReference>